<dbReference type="PROSITE" id="PS50097">
    <property type="entry name" value="BTB"/>
    <property type="match status" value="1"/>
</dbReference>
<evidence type="ECO:0000313" key="4">
    <source>
        <dbReference type="Proteomes" id="UP000070133"/>
    </source>
</evidence>
<feature type="region of interest" description="Disordered" evidence="1">
    <location>
        <begin position="220"/>
        <end position="239"/>
    </location>
</feature>
<dbReference type="SMART" id="SM00225">
    <property type="entry name" value="BTB"/>
    <property type="match status" value="1"/>
</dbReference>
<keyword evidence="4" id="KW-1185">Reference proteome</keyword>
<dbReference type="EMBL" id="LFZN01000275">
    <property type="protein sequence ID" value="KXS94600.1"/>
    <property type="molecule type" value="Genomic_DNA"/>
</dbReference>
<name>A0A139GWN7_9PEZI</name>
<dbReference type="PANTHER" id="PTHR47843:SF2">
    <property type="entry name" value="BTB DOMAIN-CONTAINING PROTEIN"/>
    <property type="match status" value="1"/>
</dbReference>
<sequence length="239" mass="26777">MAPTILPAAQVEQLDFSEAVTVAVGDGDSKQQFLLHKNIISRHSKFFRKALSGNFFEAKKKSINVPEGDVATFKLWIQWAYSGNIVLLSASEQEHQNDDCALARKRCGKLYVLADALEDTLCRNTVTDLLKKKLLLHHGPSAELCKIAYEHTPENSKLRKLCLDWLVINPSGTWLRDHRDRLPPALFADLAIEWGVVADDQSWAIDPFNAPKCKYHDHDTEVPACEEGPEESPASNKTT</sequence>
<accession>A0A139GWN7</accession>
<dbReference type="OrthoDB" id="3650764at2759"/>
<dbReference type="CDD" id="cd18186">
    <property type="entry name" value="BTB_POZ_ZBTB_KLHL-like"/>
    <property type="match status" value="1"/>
</dbReference>
<proteinExistence type="predicted"/>
<evidence type="ECO:0000256" key="1">
    <source>
        <dbReference type="SAM" id="MobiDB-lite"/>
    </source>
</evidence>
<reference evidence="3 4" key="1">
    <citation type="submission" date="2015-07" db="EMBL/GenBank/DDBJ databases">
        <title>Comparative genomics of the Sigatoka disease complex on banana suggests a link between parallel evolutionary changes in Pseudocercospora fijiensis and Pseudocercospora eumusae and increased virulence on the banana host.</title>
        <authorList>
            <person name="Chang T.-C."/>
            <person name="Salvucci A."/>
            <person name="Crous P.W."/>
            <person name="Stergiopoulos I."/>
        </authorList>
    </citation>
    <scope>NUCLEOTIDE SEQUENCE [LARGE SCALE GENOMIC DNA]</scope>
    <source>
        <strain evidence="3 4">CBS 114824</strain>
    </source>
</reference>
<dbReference type="InterPro" id="IPR000210">
    <property type="entry name" value="BTB/POZ_dom"/>
</dbReference>
<evidence type="ECO:0000313" key="3">
    <source>
        <dbReference type="EMBL" id="KXS94600.1"/>
    </source>
</evidence>
<gene>
    <name evidence="3" type="ORF">AC578_7057</name>
</gene>
<dbReference type="PANTHER" id="PTHR47843">
    <property type="entry name" value="BTB DOMAIN-CONTAINING PROTEIN-RELATED"/>
    <property type="match status" value="1"/>
</dbReference>
<dbReference type="Gene3D" id="3.30.710.10">
    <property type="entry name" value="Potassium Channel Kv1.1, Chain A"/>
    <property type="match status" value="1"/>
</dbReference>
<dbReference type="Pfam" id="PF00651">
    <property type="entry name" value="BTB"/>
    <property type="match status" value="1"/>
</dbReference>
<dbReference type="Proteomes" id="UP000070133">
    <property type="component" value="Unassembled WGS sequence"/>
</dbReference>
<dbReference type="STRING" id="321146.A0A139GWN7"/>
<dbReference type="AlphaFoldDB" id="A0A139GWN7"/>
<dbReference type="InterPro" id="IPR011333">
    <property type="entry name" value="SKP1/BTB/POZ_sf"/>
</dbReference>
<comment type="caution">
    <text evidence="3">The sequence shown here is derived from an EMBL/GenBank/DDBJ whole genome shotgun (WGS) entry which is preliminary data.</text>
</comment>
<evidence type="ECO:0000259" key="2">
    <source>
        <dbReference type="PROSITE" id="PS50097"/>
    </source>
</evidence>
<feature type="domain" description="BTB" evidence="2">
    <location>
        <begin position="18"/>
        <end position="89"/>
    </location>
</feature>
<organism evidence="3 4">
    <name type="scientific">Pseudocercospora eumusae</name>
    <dbReference type="NCBI Taxonomy" id="321146"/>
    <lineage>
        <taxon>Eukaryota</taxon>
        <taxon>Fungi</taxon>
        <taxon>Dikarya</taxon>
        <taxon>Ascomycota</taxon>
        <taxon>Pezizomycotina</taxon>
        <taxon>Dothideomycetes</taxon>
        <taxon>Dothideomycetidae</taxon>
        <taxon>Mycosphaerellales</taxon>
        <taxon>Mycosphaerellaceae</taxon>
        <taxon>Pseudocercospora</taxon>
    </lineage>
</organism>
<dbReference type="SUPFAM" id="SSF54695">
    <property type="entry name" value="POZ domain"/>
    <property type="match status" value="1"/>
</dbReference>
<protein>
    <recommendedName>
        <fullName evidence="2">BTB domain-containing protein</fullName>
    </recommendedName>
</protein>